<reference evidence="6 7" key="1">
    <citation type="submission" date="2020-07" db="EMBL/GenBank/DDBJ databases">
        <title>Thermogemmata thermophila gen. nov., sp. nov., a novel moderate thermophilic planctomycete from a Kamchatka hot spring.</title>
        <authorList>
            <person name="Elcheninov A.G."/>
            <person name="Podosokorskaya O.A."/>
            <person name="Kovaleva O.L."/>
            <person name="Novikov A."/>
            <person name="Bonch-Osmolovskaya E.A."/>
            <person name="Toshchakov S.V."/>
            <person name="Kublanov I.V."/>
        </authorList>
    </citation>
    <scope>NUCLEOTIDE SEQUENCE [LARGE SCALE GENOMIC DNA]</scope>
    <source>
        <strain evidence="6 7">2918</strain>
    </source>
</reference>
<evidence type="ECO:0000313" key="6">
    <source>
        <dbReference type="EMBL" id="MBA2225660.1"/>
    </source>
</evidence>
<feature type="region of interest" description="Disordered" evidence="4">
    <location>
        <begin position="301"/>
        <end position="320"/>
    </location>
</feature>
<evidence type="ECO:0000256" key="1">
    <source>
        <dbReference type="ARBA" id="ARBA00008853"/>
    </source>
</evidence>
<dbReference type="PANTHER" id="PTHR10907">
    <property type="entry name" value="REGUCALCIN"/>
    <property type="match status" value="1"/>
</dbReference>
<dbReference type="InterPro" id="IPR013658">
    <property type="entry name" value="SGL"/>
</dbReference>
<dbReference type="PRINTS" id="PR01790">
    <property type="entry name" value="SMP30FAMILY"/>
</dbReference>
<dbReference type="GO" id="GO:0004341">
    <property type="term" value="F:gluconolactonase activity"/>
    <property type="evidence" value="ECO:0007669"/>
    <property type="project" value="TreeGrafter"/>
</dbReference>
<sequence length="336" mass="37562">MSTGGAVQRWVAQVWQRPASEQDAFLPEGPRFFRWHGREAVIWVNIQTGREADRGRLMVAATEAEGPVEVLSFDCPGRPGFVLPTDRDGVVLVGLDHCLCLFDLEKRLWSSPLVHLPRPHPRTTINDGEVTPDGRAIVFGTKDLLFREPLGCLYLYDVPQRRLHVLAEGQTCSNGKVIRQEAEGWMLYDIDTPTRQVRRYRLDIAGGRAQFLDVALDLHGWEEFPDGMCAADEQSVIIAFYHPGDRDVGRAVRFDLESREAVEEWEVPFSPRVTCPLLLPPSSPPGRERARLILTTADEGMPPEVRQRNPNAGCLFQAPTSLPTAPEPAVVRLGEG</sequence>
<comment type="caution">
    <text evidence="6">The sequence shown here is derived from an EMBL/GenBank/DDBJ whole genome shotgun (WGS) entry which is preliminary data.</text>
</comment>
<accession>A0A7V8VCV7</accession>
<evidence type="ECO:0000256" key="4">
    <source>
        <dbReference type="SAM" id="MobiDB-lite"/>
    </source>
</evidence>
<dbReference type="AlphaFoldDB" id="A0A7V8VCV7"/>
<comment type="cofactor">
    <cofactor evidence="3">
        <name>Zn(2+)</name>
        <dbReference type="ChEBI" id="CHEBI:29105"/>
    </cofactor>
    <text evidence="3">Binds 1 divalent metal cation per subunit.</text>
</comment>
<dbReference type="GO" id="GO:0005509">
    <property type="term" value="F:calcium ion binding"/>
    <property type="evidence" value="ECO:0007669"/>
    <property type="project" value="TreeGrafter"/>
</dbReference>
<keyword evidence="3" id="KW-0862">Zinc</keyword>
<dbReference type="GO" id="GO:0019853">
    <property type="term" value="P:L-ascorbic acid biosynthetic process"/>
    <property type="evidence" value="ECO:0007669"/>
    <property type="project" value="TreeGrafter"/>
</dbReference>
<organism evidence="6 7">
    <name type="scientific">Thermogemmata fonticola</name>
    <dbReference type="NCBI Taxonomy" id="2755323"/>
    <lineage>
        <taxon>Bacteria</taxon>
        <taxon>Pseudomonadati</taxon>
        <taxon>Planctomycetota</taxon>
        <taxon>Planctomycetia</taxon>
        <taxon>Gemmatales</taxon>
        <taxon>Gemmataceae</taxon>
        <taxon>Thermogemmata</taxon>
    </lineage>
</organism>
<dbReference type="InterPro" id="IPR005511">
    <property type="entry name" value="SMP-30"/>
</dbReference>
<evidence type="ECO:0000256" key="2">
    <source>
        <dbReference type="PIRSR" id="PIRSR605511-1"/>
    </source>
</evidence>
<evidence type="ECO:0000259" key="5">
    <source>
        <dbReference type="Pfam" id="PF08450"/>
    </source>
</evidence>
<feature type="binding site" evidence="3">
    <location>
        <position position="126"/>
    </location>
    <ligand>
        <name>substrate</name>
    </ligand>
</feature>
<dbReference type="PANTHER" id="PTHR10907:SF47">
    <property type="entry name" value="REGUCALCIN"/>
    <property type="match status" value="1"/>
</dbReference>
<evidence type="ECO:0000256" key="3">
    <source>
        <dbReference type="PIRSR" id="PIRSR605511-2"/>
    </source>
</evidence>
<dbReference type="Proteomes" id="UP000542342">
    <property type="component" value="Unassembled WGS sequence"/>
</dbReference>
<comment type="similarity">
    <text evidence="1">Belongs to the SMP-30/CGR1 family.</text>
</comment>
<dbReference type="Gene3D" id="2.120.10.30">
    <property type="entry name" value="TolB, C-terminal domain"/>
    <property type="match status" value="1"/>
</dbReference>
<keyword evidence="3" id="KW-0479">Metal-binding</keyword>
<keyword evidence="7" id="KW-1185">Reference proteome</keyword>
<dbReference type="SUPFAM" id="SSF63829">
    <property type="entry name" value="Calcium-dependent phosphotriesterase"/>
    <property type="match status" value="1"/>
</dbReference>
<protein>
    <submittedName>
        <fullName evidence="6">SMP-30/gluconolactonase/LRE family protein</fullName>
    </submittedName>
</protein>
<feature type="binding site" evidence="3">
    <location>
        <position position="226"/>
    </location>
    <ligand>
        <name>a divalent metal cation</name>
        <dbReference type="ChEBI" id="CHEBI:60240"/>
    </ligand>
</feature>
<feature type="domain" description="SMP-30/Gluconolactonase/LRE-like region" evidence="5">
    <location>
        <begin position="26"/>
        <end position="278"/>
    </location>
</feature>
<evidence type="ECO:0000313" key="7">
    <source>
        <dbReference type="Proteomes" id="UP000542342"/>
    </source>
</evidence>
<dbReference type="InterPro" id="IPR011042">
    <property type="entry name" value="6-blade_b-propeller_TolB-like"/>
</dbReference>
<feature type="active site" description="Proton donor/acceptor" evidence="2">
    <location>
        <position position="226"/>
    </location>
</feature>
<gene>
    <name evidence="6" type="ORF">H0921_05730</name>
</gene>
<feature type="binding site" evidence="3">
    <location>
        <position position="174"/>
    </location>
    <ligand>
        <name>a divalent metal cation</name>
        <dbReference type="ChEBI" id="CHEBI:60240"/>
    </ligand>
</feature>
<dbReference type="RefSeq" id="WP_194537061.1">
    <property type="nucleotide sequence ID" value="NZ_JACEFB010000002.1"/>
</dbReference>
<dbReference type="Pfam" id="PF08450">
    <property type="entry name" value="SGL"/>
    <property type="match status" value="1"/>
</dbReference>
<name>A0A7V8VCV7_9BACT</name>
<proteinExistence type="inferred from homology"/>
<dbReference type="EMBL" id="JACEFB010000002">
    <property type="protein sequence ID" value="MBA2225660.1"/>
    <property type="molecule type" value="Genomic_DNA"/>
</dbReference>